<comment type="caution">
    <text evidence="1">The sequence shown here is derived from an EMBL/GenBank/DDBJ whole genome shotgun (WGS) entry which is preliminary data.</text>
</comment>
<evidence type="ECO:0000313" key="2">
    <source>
        <dbReference type="Proteomes" id="UP001497480"/>
    </source>
</evidence>
<dbReference type="AlphaFoldDB" id="A0AAV1WZN1"/>
<dbReference type="EMBL" id="CAXHTB010000011">
    <property type="protein sequence ID" value="CAL0314773.1"/>
    <property type="molecule type" value="Genomic_DNA"/>
</dbReference>
<sequence>MENGKCRIRKAGPIGPGPDANLKVFTRQLGGKLQDLDQLARYIMHPGWYPLELLMELGQSANLKPASKD</sequence>
<evidence type="ECO:0000313" key="1">
    <source>
        <dbReference type="EMBL" id="CAL0314773.1"/>
    </source>
</evidence>
<dbReference type="Proteomes" id="UP001497480">
    <property type="component" value="Unassembled WGS sequence"/>
</dbReference>
<protein>
    <submittedName>
        <fullName evidence="1">Uncharacterized protein</fullName>
    </submittedName>
</protein>
<reference evidence="1 2" key="1">
    <citation type="submission" date="2024-03" db="EMBL/GenBank/DDBJ databases">
        <authorList>
            <person name="Martinez-Hernandez J."/>
        </authorList>
    </citation>
    <scope>NUCLEOTIDE SEQUENCE [LARGE SCALE GENOMIC DNA]</scope>
</reference>
<gene>
    <name evidence="1" type="ORF">LLUT_LOCUS15833</name>
</gene>
<proteinExistence type="predicted"/>
<organism evidence="1 2">
    <name type="scientific">Lupinus luteus</name>
    <name type="common">European yellow lupine</name>
    <dbReference type="NCBI Taxonomy" id="3873"/>
    <lineage>
        <taxon>Eukaryota</taxon>
        <taxon>Viridiplantae</taxon>
        <taxon>Streptophyta</taxon>
        <taxon>Embryophyta</taxon>
        <taxon>Tracheophyta</taxon>
        <taxon>Spermatophyta</taxon>
        <taxon>Magnoliopsida</taxon>
        <taxon>eudicotyledons</taxon>
        <taxon>Gunneridae</taxon>
        <taxon>Pentapetalae</taxon>
        <taxon>rosids</taxon>
        <taxon>fabids</taxon>
        <taxon>Fabales</taxon>
        <taxon>Fabaceae</taxon>
        <taxon>Papilionoideae</taxon>
        <taxon>50 kb inversion clade</taxon>
        <taxon>genistoids sensu lato</taxon>
        <taxon>core genistoids</taxon>
        <taxon>Genisteae</taxon>
        <taxon>Lupinus</taxon>
    </lineage>
</organism>
<keyword evidence="2" id="KW-1185">Reference proteome</keyword>
<accession>A0AAV1WZN1</accession>
<name>A0AAV1WZN1_LUPLU</name>